<evidence type="ECO:0000313" key="4">
    <source>
        <dbReference type="Proteomes" id="UP000569732"/>
    </source>
</evidence>
<accession>A0A853I7E8</accession>
<sequence length="317" mass="34842">MKAWVWCFILGVVGATSAATSQAANLLSDWQPSSVVGPAKCQKCHKPQYRVWEDSPHNIGFLDEEFDSEEIAEKMGVSDPESSSALCSQCHFTRGAKLHGELATVSCESCHNPAKNWLETHGTYRDAAGKKVNKKEQEAPVQRQKRLAAADRAGMVRPGHAYRLAKNCLSCHLVPNQKLINQGGHPSKLAFELLSWSQGKQIRHNFSLGSHNPPVPKSRQRLLYVMGQMVQYELLLKMTQSATGKYAQVQKEKLQQTRNRLKQIQAKLGDPLVAKVLSATNAGQAAQAAKTFASKYSQGISSSTVDSLLPAANTYKN</sequence>
<protein>
    <recommendedName>
        <fullName evidence="2">Cytochrome c-552/4 domain-containing protein</fullName>
    </recommendedName>
</protein>
<dbReference type="RefSeq" id="WP_180567515.1">
    <property type="nucleotide sequence ID" value="NZ_JACCKB010000005.1"/>
</dbReference>
<organism evidence="3 4">
    <name type="scientific">Spartinivicinus marinus</name>
    <dbReference type="NCBI Taxonomy" id="2994442"/>
    <lineage>
        <taxon>Bacteria</taxon>
        <taxon>Pseudomonadati</taxon>
        <taxon>Pseudomonadota</taxon>
        <taxon>Gammaproteobacteria</taxon>
        <taxon>Oceanospirillales</taxon>
        <taxon>Zooshikellaceae</taxon>
        <taxon>Spartinivicinus</taxon>
    </lineage>
</organism>
<proteinExistence type="predicted"/>
<name>A0A853I7E8_9GAMM</name>
<dbReference type="InterPro" id="IPR023155">
    <property type="entry name" value="Cyt_c-552/4"/>
</dbReference>
<feature type="chain" id="PRO_5032804655" description="Cytochrome c-552/4 domain-containing protein" evidence="1">
    <location>
        <begin position="19"/>
        <end position="317"/>
    </location>
</feature>
<dbReference type="EMBL" id="JACCKB010000005">
    <property type="protein sequence ID" value="NYZ65487.1"/>
    <property type="molecule type" value="Genomic_DNA"/>
</dbReference>
<feature type="domain" description="Cytochrome c-552/4" evidence="2">
    <location>
        <begin position="40"/>
        <end position="111"/>
    </location>
</feature>
<gene>
    <name evidence="3" type="ORF">H0A36_05650</name>
</gene>
<evidence type="ECO:0000259" key="2">
    <source>
        <dbReference type="Pfam" id="PF13435"/>
    </source>
</evidence>
<comment type="caution">
    <text evidence="3">The sequence shown here is derived from an EMBL/GenBank/DDBJ whole genome shotgun (WGS) entry which is preliminary data.</text>
</comment>
<dbReference type="Proteomes" id="UP000569732">
    <property type="component" value="Unassembled WGS sequence"/>
</dbReference>
<dbReference type="InterPro" id="IPR036280">
    <property type="entry name" value="Multihaem_cyt_sf"/>
</dbReference>
<reference evidence="3 4" key="1">
    <citation type="submission" date="2020-07" db="EMBL/GenBank/DDBJ databases">
        <title>Endozoicomonas sp. nov., isolated from sediment.</title>
        <authorList>
            <person name="Gu T."/>
        </authorList>
    </citation>
    <scope>NUCLEOTIDE SEQUENCE [LARGE SCALE GENOMIC DNA]</scope>
    <source>
        <strain evidence="3 4">SM1973</strain>
    </source>
</reference>
<dbReference type="SUPFAM" id="SSF48695">
    <property type="entry name" value="Multiheme cytochromes"/>
    <property type="match status" value="1"/>
</dbReference>
<keyword evidence="1" id="KW-0732">Signal</keyword>
<evidence type="ECO:0000313" key="3">
    <source>
        <dbReference type="EMBL" id="NYZ65487.1"/>
    </source>
</evidence>
<dbReference type="AlphaFoldDB" id="A0A853I7E8"/>
<dbReference type="Pfam" id="PF13435">
    <property type="entry name" value="Cytochrome_C554"/>
    <property type="match status" value="1"/>
</dbReference>
<feature type="signal peptide" evidence="1">
    <location>
        <begin position="1"/>
        <end position="18"/>
    </location>
</feature>
<evidence type="ECO:0000256" key="1">
    <source>
        <dbReference type="SAM" id="SignalP"/>
    </source>
</evidence>
<dbReference type="Gene3D" id="1.10.1130.10">
    <property type="entry name" value="Flavocytochrome C3, Chain A"/>
    <property type="match status" value="1"/>
</dbReference>
<keyword evidence="4" id="KW-1185">Reference proteome</keyword>